<proteinExistence type="predicted"/>
<evidence type="ECO:0000313" key="2">
    <source>
        <dbReference type="Proteomes" id="UP000023772"/>
    </source>
</evidence>
<evidence type="ECO:0000313" key="1">
    <source>
        <dbReference type="EMBL" id="AHW62128.1"/>
    </source>
</evidence>
<keyword evidence="2" id="KW-1185">Reference proteome</keyword>
<gene>
    <name evidence="1" type="ORF">FH5T_15910</name>
</gene>
<accession>A0ABM5QEU3</accession>
<dbReference type="Proteomes" id="UP000023772">
    <property type="component" value="Chromosome"/>
</dbReference>
<reference evidence="1 2" key="1">
    <citation type="submission" date="2014-03" db="EMBL/GenBank/DDBJ databases">
        <title>Complete genome sequence of a deeply braunched marine Bacteroidia bacterium Draconibacterium orientale type strain FH5T.</title>
        <authorList>
            <person name="Li X."/>
            <person name="Wang X."/>
            <person name="Xie Z."/>
            <person name="Du Z."/>
            <person name="Chen G."/>
        </authorList>
    </citation>
    <scope>NUCLEOTIDE SEQUENCE [LARGE SCALE GENOMIC DNA]</scope>
    <source>
        <strain evidence="1 2">FH5</strain>
    </source>
</reference>
<name>A0ABM5QEU3_9BACT</name>
<sequence length="121" mass="13951">MSEPVREKSRGTGEIPQYLLKLLCGKAKGKCWNAGKYCEWGWRDWNMTSDFCFGVESGWPKIRAGERKLREGMEQSEPEFRLLLCGAMRLFIPGYHQESENLRIMSKAGSAHRNNGPMHRN</sequence>
<dbReference type="EMBL" id="CP007451">
    <property type="protein sequence ID" value="AHW62128.1"/>
    <property type="molecule type" value="Genomic_DNA"/>
</dbReference>
<protein>
    <submittedName>
        <fullName evidence="1">Uncharacterized protein</fullName>
    </submittedName>
</protein>
<organism evidence="1 2">
    <name type="scientific">Draconibacterium orientale</name>
    <dbReference type="NCBI Taxonomy" id="1168034"/>
    <lineage>
        <taxon>Bacteria</taxon>
        <taxon>Pseudomonadati</taxon>
        <taxon>Bacteroidota</taxon>
        <taxon>Bacteroidia</taxon>
        <taxon>Marinilabiliales</taxon>
        <taxon>Prolixibacteraceae</taxon>
        <taxon>Draconibacterium</taxon>
    </lineage>
</organism>